<accession>A0A2R5G0N9</accession>
<name>A0A2R5G0N9_9STRA</name>
<dbReference type="EMBL" id="BEYU01000006">
    <property type="protein sequence ID" value="GBG24570.1"/>
    <property type="molecule type" value="Genomic_DNA"/>
</dbReference>
<feature type="region of interest" description="Disordered" evidence="1">
    <location>
        <begin position="380"/>
        <end position="407"/>
    </location>
</feature>
<dbReference type="AlphaFoldDB" id="A0A2R5G0N9"/>
<feature type="compositionally biased region" description="Basic and acidic residues" evidence="1">
    <location>
        <begin position="144"/>
        <end position="172"/>
    </location>
</feature>
<keyword evidence="2" id="KW-0812">Transmembrane</keyword>
<gene>
    <name evidence="3" type="ORF">FCC1311_007892</name>
</gene>
<evidence type="ECO:0000313" key="3">
    <source>
        <dbReference type="EMBL" id="GBG24570.1"/>
    </source>
</evidence>
<dbReference type="InParanoid" id="A0A2R5G0N9"/>
<feature type="transmembrane region" description="Helical" evidence="2">
    <location>
        <begin position="245"/>
        <end position="270"/>
    </location>
</feature>
<organism evidence="3 4">
    <name type="scientific">Hondaea fermentalgiana</name>
    <dbReference type="NCBI Taxonomy" id="2315210"/>
    <lineage>
        <taxon>Eukaryota</taxon>
        <taxon>Sar</taxon>
        <taxon>Stramenopiles</taxon>
        <taxon>Bigyra</taxon>
        <taxon>Labyrinthulomycetes</taxon>
        <taxon>Thraustochytrida</taxon>
        <taxon>Thraustochytriidae</taxon>
        <taxon>Hondaea</taxon>
    </lineage>
</organism>
<evidence type="ECO:0000256" key="2">
    <source>
        <dbReference type="SAM" id="Phobius"/>
    </source>
</evidence>
<feature type="region of interest" description="Disordered" evidence="1">
    <location>
        <begin position="144"/>
        <end position="230"/>
    </location>
</feature>
<feature type="transmembrane region" description="Helical" evidence="2">
    <location>
        <begin position="282"/>
        <end position="302"/>
    </location>
</feature>
<feature type="transmembrane region" description="Helical" evidence="2">
    <location>
        <begin position="340"/>
        <end position="363"/>
    </location>
</feature>
<dbReference type="Proteomes" id="UP000241890">
    <property type="component" value="Unassembled WGS sequence"/>
</dbReference>
<evidence type="ECO:0000256" key="1">
    <source>
        <dbReference type="SAM" id="MobiDB-lite"/>
    </source>
</evidence>
<keyword evidence="2" id="KW-1133">Transmembrane helix</keyword>
<keyword evidence="2" id="KW-0472">Membrane</keyword>
<feature type="compositionally biased region" description="Low complexity" evidence="1">
    <location>
        <begin position="1"/>
        <end position="17"/>
    </location>
</feature>
<protein>
    <submittedName>
        <fullName evidence="3">Uncharacterized protein</fullName>
    </submittedName>
</protein>
<comment type="caution">
    <text evidence="3">The sequence shown here is derived from an EMBL/GenBank/DDBJ whole genome shotgun (WGS) entry which is preliminary data.</text>
</comment>
<proteinExistence type="predicted"/>
<sequence>MDGMATTRTEATEATEAPQAGRAGERTAQVLRVGAGALAGGYAFLVSLACGQLVAVALGLSCAVPGLSSFAGGVLTLGAATASQEAARAAGRSRRGSPFVLLESMEARAWGVAGILAVFKAMGVAGVDNETCVAAKMGDDVQNHEAEGAETAREVEEQQVREEEQEAEKDGKTSTGTAEAIKAEEIDRNMQSGAGQAKPPGPDLGFPGSPRSGFSPLSPRSGHYSTGQRDGLQRMTEDSTFISGVVWDLVLMLMTWLYVSATAVFGFKVLGKNFVSGSRAKLFSWIVAVGDIVLAFLIFSAFSTTASSAQALRGLSKLMDELVFGGLAGDVSFGISKAGAAAAFTFLTWATFLYSACVGVAILKGSPYLAPLNVDGETAGDGSVGSPLSSPRQGVENDDISRTVAEV</sequence>
<feature type="region of interest" description="Disordered" evidence="1">
    <location>
        <begin position="1"/>
        <end position="23"/>
    </location>
</feature>
<keyword evidence="4" id="KW-1185">Reference proteome</keyword>
<evidence type="ECO:0000313" key="4">
    <source>
        <dbReference type="Proteomes" id="UP000241890"/>
    </source>
</evidence>
<reference evidence="3 4" key="1">
    <citation type="submission" date="2017-12" db="EMBL/GenBank/DDBJ databases">
        <title>Sequencing, de novo assembly and annotation of complete genome of a new Thraustochytrid species, strain FCC1311.</title>
        <authorList>
            <person name="Sedici K."/>
            <person name="Godart F."/>
            <person name="Aiese Cigliano R."/>
            <person name="Sanseverino W."/>
            <person name="Barakat M."/>
            <person name="Ortet P."/>
            <person name="Marechal E."/>
            <person name="Cagnac O."/>
            <person name="Amato A."/>
        </authorList>
    </citation>
    <scope>NUCLEOTIDE SEQUENCE [LARGE SCALE GENOMIC DNA]</scope>
</reference>